<accession>A0A8J5C423</accession>
<comment type="caution">
    <text evidence="2">The sequence shown here is derived from an EMBL/GenBank/DDBJ whole genome shotgun (WGS) entry which is preliminary data.</text>
</comment>
<gene>
    <name evidence="2" type="ORF">GWK47_009115</name>
</gene>
<feature type="region of interest" description="Disordered" evidence="1">
    <location>
        <begin position="82"/>
        <end position="224"/>
    </location>
</feature>
<feature type="compositionally biased region" description="Basic and acidic residues" evidence="1">
    <location>
        <begin position="141"/>
        <end position="156"/>
    </location>
</feature>
<evidence type="ECO:0000313" key="3">
    <source>
        <dbReference type="Proteomes" id="UP000770661"/>
    </source>
</evidence>
<evidence type="ECO:0000256" key="1">
    <source>
        <dbReference type="SAM" id="MobiDB-lite"/>
    </source>
</evidence>
<feature type="compositionally biased region" description="Polar residues" evidence="1">
    <location>
        <begin position="1"/>
        <end position="14"/>
    </location>
</feature>
<feature type="region of interest" description="Disordered" evidence="1">
    <location>
        <begin position="269"/>
        <end position="292"/>
    </location>
</feature>
<dbReference type="AlphaFoldDB" id="A0A8J5C423"/>
<feature type="compositionally biased region" description="Basic and acidic residues" evidence="1">
    <location>
        <begin position="105"/>
        <end position="116"/>
    </location>
</feature>
<feature type="region of interest" description="Disordered" evidence="1">
    <location>
        <begin position="1"/>
        <end position="26"/>
    </location>
</feature>
<name>A0A8J5C423_CHIOP</name>
<feature type="compositionally biased region" description="Low complexity" evidence="1">
    <location>
        <begin position="126"/>
        <end position="136"/>
    </location>
</feature>
<dbReference type="EMBL" id="JACEEZ010018665">
    <property type="protein sequence ID" value="KAG0716673.1"/>
    <property type="molecule type" value="Genomic_DNA"/>
</dbReference>
<dbReference type="Proteomes" id="UP000770661">
    <property type="component" value="Unassembled WGS sequence"/>
</dbReference>
<evidence type="ECO:0000313" key="2">
    <source>
        <dbReference type="EMBL" id="KAG0716673.1"/>
    </source>
</evidence>
<reference evidence="2" key="1">
    <citation type="submission" date="2020-07" db="EMBL/GenBank/DDBJ databases">
        <title>The High-quality genome of the commercially important snow crab, Chionoecetes opilio.</title>
        <authorList>
            <person name="Jeong J.-H."/>
            <person name="Ryu S."/>
        </authorList>
    </citation>
    <scope>NUCLEOTIDE SEQUENCE</scope>
    <source>
        <strain evidence="2">MADBK_172401_WGS</strain>
        <tissue evidence="2">Digestive gland</tissue>
    </source>
</reference>
<protein>
    <submittedName>
        <fullName evidence="2">Uncharacterized protein</fullName>
    </submittedName>
</protein>
<proteinExistence type="predicted"/>
<sequence length="352" mass="38472">MKSRQQALITQYFSNRHKQDDTPPAVVAERDEDDLFVYDNVAPEDLAKEFEGFVLADHHAPEVTNFLHSMGGQTSRLFKPPREFWASEPPGTIEGAAPSVLKPPHRGDGEDGERGQGEGGGGGGFPLLVGAPGFPGNYVKQPRDEAVPKLRRRFGEARSQGGTDFKTRVPGESEDSALKGGLKRAEIQSQSPPSSPQRPVSTTHHPGRDPEARGKKIPKQSPIGLRGRIFNLNLTWGREKGVPGAPGSNAKIRSYRSSSWNGKFGVWPGFRRAPPRSKRAKGNLGGRATPQKTWNLRKNPEISPVCWARIGTRENPLSLPLWRYGGPHRRFPTGEDDAEFLLGVPASSDSTG</sequence>
<organism evidence="2 3">
    <name type="scientific">Chionoecetes opilio</name>
    <name type="common">Atlantic snow crab</name>
    <name type="synonym">Cancer opilio</name>
    <dbReference type="NCBI Taxonomy" id="41210"/>
    <lineage>
        <taxon>Eukaryota</taxon>
        <taxon>Metazoa</taxon>
        <taxon>Ecdysozoa</taxon>
        <taxon>Arthropoda</taxon>
        <taxon>Crustacea</taxon>
        <taxon>Multicrustacea</taxon>
        <taxon>Malacostraca</taxon>
        <taxon>Eumalacostraca</taxon>
        <taxon>Eucarida</taxon>
        <taxon>Decapoda</taxon>
        <taxon>Pleocyemata</taxon>
        <taxon>Brachyura</taxon>
        <taxon>Eubrachyura</taxon>
        <taxon>Majoidea</taxon>
        <taxon>Majidae</taxon>
        <taxon>Chionoecetes</taxon>
    </lineage>
</organism>
<keyword evidence="3" id="KW-1185">Reference proteome</keyword>